<dbReference type="PROSITE" id="PS00455">
    <property type="entry name" value="AMP_BINDING"/>
    <property type="match status" value="1"/>
</dbReference>
<dbReference type="Pfam" id="PF00501">
    <property type="entry name" value="AMP-binding"/>
    <property type="match status" value="1"/>
</dbReference>
<dbReference type="Gene3D" id="1.10.1200.10">
    <property type="entry name" value="ACP-like"/>
    <property type="match status" value="1"/>
</dbReference>
<dbReference type="PANTHER" id="PTHR45527:SF1">
    <property type="entry name" value="FATTY ACID SYNTHASE"/>
    <property type="match status" value="1"/>
</dbReference>
<dbReference type="SUPFAM" id="SSF56801">
    <property type="entry name" value="Acetyl-CoA synthetase-like"/>
    <property type="match status" value="1"/>
</dbReference>
<gene>
    <name evidence="2" type="ORF">POF43_022380</name>
</gene>
<evidence type="ECO:0000313" key="2">
    <source>
        <dbReference type="EMBL" id="MDI5965438.1"/>
    </source>
</evidence>
<dbReference type="InterPro" id="IPR045851">
    <property type="entry name" value="AMP-bd_C_sf"/>
</dbReference>
<dbReference type="PROSITE" id="PS50075">
    <property type="entry name" value="CARRIER"/>
    <property type="match status" value="1"/>
</dbReference>
<dbReference type="RefSeq" id="WP_271322211.1">
    <property type="nucleotide sequence ID" value="NZ_JAAGKO020000035.1"/>
</dbReference>
<comment type="caution">
    <text evidence="2">The sequence shown here is derived from an EMBL/GenBank/DDBJ whole genome shotgun (WGS) entry which is preliminary data.</text>
</comment>
<evidence type="ECO:0000313" key="3">
    <source>
        <dbReference type="Proteomes" id="UP001156398"/>
    </source>
</evidence>
<dbReference type="PANTHER" id="PTHR45527">
    <property type="entry name" value="NONRIBOSOMAL PEPTIDE SYNTHETASE"/>
    <property type="match status" value="1"/>
</dbReference>
<dbReference type="CDD" id="cd12117">
    <property type="entry name" value="A_NRPS_Srf_like"/>
    <property type="match status" value="1"/>
</dbReference>
<dbReference type="Pfam" id="PF00550">
    <property type="entry name" value="PP-binding"/>
    <property type="match status" value="1"/>
</dbReference>
<dbReference type="Gene3D" id="2.30.38.10">
    <property type="entry name" value="Luciferase, Domain 3"/>
    <property type="match status" value="1"/>
</dbReference>
<reference evidence="2 3" key="1">
    <citation type="submission" date="2023-05" db="EMBL/GenBank/DDBJ databases">
        <title>Streptantibioticus silvisoli sp. nov., acidotolerant actinomycetes 1 from pine litter.</title>
        <authorList>
            <person name="Swiecimska M."/>
            <person name="Golinska P."/>
            <person name="Sangal V."/>
            <person name="Wachnowicz B."/>
            <person name="Goodfellow M."/>
        </authorList>
    </citation>
    <scope>NUCLEOTIDE SEQUENCE [LARGE SCALE GENOMIC DNA]</scope>
    <source>
        <strain evidence="2 3">SL54</strain>
    </source>
</reference>
<organism evidence="2 3">
    <name type="scientific">Streptantibioticus silvisoli</name>
    <dbReference type="NCBI Taxonomy" id="2705255"/>
    <lineage>
        <taxon>Bacteria</taxon>
        <taxon>Bacillati</taxon>
        <taxon>Actinomycetota</taxon>
        <taxon>Actinomycetes</taxon>
        <taxon>Kitasatosporales</taxon>
        <taxon>Streptomycetaceae</taxon>
        <taxon>Streptantibioticus</taxon>
    </lineage>
</organism>
<dbReference type="InterPro" id="IPR025110">
    <property type="entry name" value="AMP-bd_C"/>
</dbReference>
<proteinExistence type="predicted"/>
<dbReference type="InterPro" id="IPR010071">
    <property type="entry name" value="AA_adenyl_dom"/>
</dbReference>
<dbReference type="SUPFAM" id="SSF47336">
    <property type="entry name" value="ACP-like"/>
    <property type="match status" value="1"/>
</dbReference>
<dbReference type="Proteomes" id="UP001156398">
    <property type="component" value="Unassembled WGS sequence"/>
</dbReference>
<dbReference type="InterPro" id="IPR020845">
    <property type="entry name" value="AMP-binding_CS"/>
</dbReference>
<dbReference type="InterPro" id="IPR000873">
    <property type="entry name" value="AMP-dep_synth/lig_dom"/>
</dbReference>
<dbReference type="Gene3D" id="3.30.300.30">
    <property type="match status" value="1"/>
</dbReference>
<dbReference type="InterPro" id="IPR009081">
    <property type="entry name" value="PP-bd_ACP"/>
</dbReference>
<dbReference type="Pfam" id="PF13193">
    <property type="entry name" value="AMP-binding_C"/>
    <property type="match status" value="1"/>
</dbReference>
<dbReference type="InterPro" id="IPR036736">
    <property type="entry name" value="ACP-like_sf"/>
</dbReference>
<name>A0ABT6W3W0_9ACTN</name>
<dbReference type="NCBIfam" id="TIGR01733">
    <property type="entry name" value="AA-adenyl-dom"/>
    <property type="match status" value="1"/>
</dbReference>
<dbReference type="Gene3D" id="3.40.50.980">
    <property type="match status" value="2"/>
</dbReference>
<keyword evidence="3" id="KW-1185">Reference proteome</keyword>
<dbReference type="EMBL" id="JAAGKO020000035">
    <property type="protein sequence ID" value="MDI5965438.1"/>
    <property type="molecule type" value="Genomic_DNA"/>
</dbReference>
<sequence>MSVETPAPPAVAAAANPAAANALPATPGREGTIPAWFEEQVRRSPDAVALTQVGGGLLTYAELDARANRFAHWLRAAGVRPGDTVGLHLSRSTECVAAMLGVLKAAAAYLPLEPHVHHARLVHCVQDAGAAVVVSADPATAANFGVRVLDVADGSVDRQPATAPDLVVRADDTVYVTYTSGSTGTPKGTLVPHRAVPGFFAGTDYAMWGPDSISLLHCALAWDGHLIDLYPALLTGGRVVVPAHDTGDPLATVRCAAEHGVTVMFLTTAAFNLLAHGDTGDVTAPRHLLFGGEAVSPQHTRQVARRHPGTRLVNCYGPSETTVFSTVRPVREADLADGRIPIGTPVGDRTVRVLDENLRPCPSGVTGELYVSGPALAHGYHHRPGLTARAFVPDPFSPLPGARMYRTGDLVRQLPDGAYEFIGRRDNQAKIRGRRVEPGEIEVTLAAHPDVTACAVTVWEPAAGDKRLAAHLATRDGTPADPAALRAFLADRLPAYLVPATFTTLPALPLTANGKLDRAALPVPHDDAPTAAEDLPPEPADPLRDLIGLTWAKLLGVEQVRGADNFAALGGHSLLAVRLVHVLRAALGVNVTLASLVGSRDLDHFTTAVRATIAAEGAEPDLPGLLERLSR</sequence>
<evidence type="ECO:0000259" key="1">
    <source>
        <dbReference type="PROSITE" id="PS50075"/>
    </source>
</evidence>
<feature type="domain" description="Carrier" evidence="1">
    <location>
        <begin position="538"/>
        <end position="613"/>
    </location>
</feature>
<protein>
    <submittedName>
        <fullName evidence="2">Non-ribosomal peptide synthetase</fullName>
    </submittedName>
</protein>
<accession>A0ABT6W3W0</accession>